<dbReference type="SUPFAM" id="SSF81383">
    <property type="entry name" value="F-box domain"/>
    <property type="match status" value="1"/>
</dbReference>
<dbReference type="EMBL" id="GECZ01004679">
    <property type="protein sequence ID" value="JAS65090.1"/>
    <property type="molecule type" value="Transcribed_RNA"/>
</dbReference>
<reference evidence="2" key="1">
    <citation type="submission" date="2015-11" db="EMBL/GenBank/DDBJ databases">
        <title>De novo transcriptome assembly of four potential Pierce s Disease insect vectors from Arizona vineyards.</title>
        <authorList>
            <person name="Tassone E.E."/>
        </authorList>
    </citation>
    <scope>NUCLEOTIDE SEQUENCE</scope>
</reference>
<dbReference type="InterPro" id="IPR036047">
    <property type="entry name" value="F-box-like_dom_sf"/>
</dbReference>
<protein>
    <recommendedName>
        <fullName evidence="1">F-box domain-containing protein</fullName>
    </recommendedName>
</protein>
<dbReference type="PROSITE" id="PS50181">
    <property type="entry name" value="FBOX"/>
    <property type="match status" value="1"/>
</dbReference>
<dbReference type="Gene3D" id="1.20.1280.50">
    <property type="match status" value="1"/>
</dbReference>
<sequence>MLTNLPVEVLEDIFQYLEIEDLMNACEAVGKDFGDKFWSKICKREGLTKLEGMDDSWKNVLRRELNWRLGNFEKREYVVDCNDIPNPLSPHPNQISHEVHGENILLCDETTSTLEVFNLCDTPTLLNTMHNVEWFETFGSKLLVCTKSAHTIYEMRQRQYHEIFQAKHKGIAINEIYMSNEFFAFVGTSSGRITIADLVKRDQFHWTVPQYENIYSVSISGTVLNMIYAGGENCFYLNLGRYDLHKREPINKVVLSECALQVLILQLELRTTSELLVYKIFNALDSLPVYVRGANGELVKTFPECNFLAVEGEHVIYFKY</sequence>
<dbReference type="AlphaFoldDB" id="A0A1B6GRQ0"/>
<dbReference type="InterPro" id="IPR001810">
    <property type="entry name" value="F-box_dom"/>
</dbReference>
<evidence type="ECO:0000313" key="2">
    <source>
        <dbReference type="EMBL" id="JAS65090.1"/>
    </source>
</evidence>
<dbReference type="SUPFAM" id="SSF50978">
    <property type="entry name" value="WD40 repeat-like"/>
    <property type="match status" value="1"/>
</dbReference>
<accession>A0A1B6GRQ0</accession>
<gene>
    <name evidence="2" type="ORF">g.7506</name>
</gene>
<organism evidence="2">
    <name type="scientific">Cuerna arida</name>
    <dbReference type="NCBI Taxonomy" id="1464854"/>
    <lineage>
        <taxon>Eukaryota</taxon>
        <taxon>Metazoa</taxon>
        <taxon>Ecdysozoa</taxon>
        <taxon>Arthropoda</taxon>
        <taxon>Hexapoda</taxon>
        <taxon>Insecta</taxon>
        <taxon>Pterygota</taxon>
        <taxon>Neoptera</taxon>
        <taxon>Paraneoptera</taxon>
        <taxon>Hemiptera</taxon>
        <taxon>Auchenorrhyncha</taxon>
        <taxon>Membracoidea</taxon>
        <taxon>Cicadellidae</taxon>
        <taxon>Cicadellinae</taxon>
        <taxon>Proconiini</taxon>
        <taxon>Cuerna</taxon>
    </lineage>
</organism>
<feature type="non-terminal residue" evidence="2">
    <location>
        <position position="320"/>
    </location>
</feature>
<evidence type="ECO:0000259" key="1">
    <source>
        <dbReference type="PROSITE" id="PS50181"/>
    </source>
</evidence>
<dbReference type="InterPro" id="IPR036322">
    <property type="entry name" value="WD40_repeat_dom_sf"/>
</dbReference>
<proteinExistence type="predicted"/>
<name>A0A1B6GRQ0_9HEMI</name>
<feature type="domain" description="F-box" evidence="1">
    <location>
        <begin position="1"/>
        <end position="60"/>
    </location>
</feature>